<dbReference type="SUPFAM" id="SSF81593">
    <property type="entry name" value="Nucleotidyltransferase substrate binding subunit/domain"/>
    <property type="match status" value="1"/>
</dbReference>
<dbReference type="Gene3D" id="1.20.120.330">
    <property type="entry name" value="Nucleotidyltransferases domain 2"/>
    <property type="match status" value="1"/>
</dbReference>
<organism evidence="2 3">
    <name type="scientific">Phaeobacter gallaeciensis</name>
    <dbReference type="NCBI Taxonomy" id="60890"/>
    <lineage>
        <taxon>Bacteria</taxon>
        <taxon>Pseudomonadati</taxon>
        <taxon>Pseudomonadota</taxon>
        <taxon>Alphaproteobacteria</taxon>
        <taxon>Rhodobacterales</taxon>
        <taxon>Roseobacteraceae</taxon>
        <taxon>Phaeobacter</taxon>
    </lineage>
</organism>
<accession>A0ABD4X8A2</accession>
<name>A0ABD4X8A2_9RHOB</name>
<dbReference type="Pfam" id="PF05168">
    <property type="entry name" value="HEPN"/>
    <property type="match status" value="1"/>
</dbReference>
<comment type="caution">
    <text evidence="2">The sequence shown here is derived from an EMBL/GenBank/DDBJ whole genome shotgun (WGS) entry which is preliminary data.</text>
</comment>
<evidence type="ECO:0000313" key="2">
    <source>
        <dbReference type="EMBL" id="MDE4165653.1"/>
    </source>
</evidence>
<proteinExistence type="predicted"/>
<dbReference type="InterPro" id="IPR007842">
    <property type="entry name" value="HEPN_dom"/>
</dbReference>
<dbReference type="EMBL" id="JARCJK010000003">
    <property type="protein sequence ID" value="MDE4165653.1"/>
    <property type="molecule type" value="Genomic_DNA"/>
</dbReference>
<gene>
    <name evidence="2" type="ORF">PXK24_08100</name>
</gene>
<reference evidence="2 3" key="1">
    <citation type="submission" date="2023-02" db="EMBL/GenBank/DDBJ databases">
        <title>Population genomics of bacteria associated with diatom.</title>
        <authorList>
            <person name="Xie J."/>
            <person name="Wang H."/>
        </authorList>
    </citation>
    <scope>NUCLEOTIDE SEQUENCE [LARGE SCALE GENOMIC DNA]</scope>
    <source>
        <strain evidence="2 3">PT47_8</strain>
    </source>
</reference>
<dbReference type="Proteomes" id="UP001218364">
    <property type="component" value="Unassembled WGS sequence"/>
</dbReference>
<evidence type="ECO:0000259" key="1">
    <source>
        <dbReference type="Pfam" id="PF05168"/>
    </source>
</evidence>
<dbReference type="AlphaFoldDB" id="A0ABD4X8A2"/>
<feature type="domain" description="HEPN" evidence="1">
    <location>
        <begin position="20"/>
        <end position="88"/>
    </location>
</feature>
<sequence length="254" mass="29325">MRAADRDEINFSRYVRDVFLLAADEDYLLARISAKNGFWSHFCWSAQQCLEKYLKCYLALRDVSVRFNNRNTHSLEKLLHRAHSKTDEFSDRPLGAPMGFPINLVNEAKFEEKVSLFVSRVNNFGQTGQRYRETSYLIEPGDVHKLDILAKTLRDLCLQGKGFVGTSGRKTLHQGKWRPAQEAIPLEPKTFKENGTYRDELTYGNYEFFPEMAQKNGHTIMAHSFQLGAHERIKHRLNISEANILKLQNLGVID</sequence>
<protein>
    <submittedName>
        <fullName evidence="2">HEPN domain-containing protein</fullName>
    </submittedName>
</protein>
<evidence type="ECO:0000313" key="3">
    <source>
        <dbReference type="Proteomes" id="UP001218364"/>
    </source>
</evidence>